<dbReference type="PANTHER" id="PTHR43711">
    <property type="entry name" value="TWO-COMPONENT HISTIDINE KINASE"/>
    <property type="match status" value="1"/>
</dbReference>
<protein>
    <recommendedName>
        <fullName evidence="2">histidine kinase</fullName>
        <ecNumber evidence="2">2.7.13.3</ecNumber>
    </recommendedName>
</protein>
<feature type="domain" description="Histidine kinase" evidence="6">
    <location>
        <begin position="37"/>
        <end position="251"/>
    </location>
</feature>
<gene>
    <name evidence="7" type="ORF">DYY88_14235</name>
</gene>
<dbReference type="PROSITE" id="PS50109">
    <property type="entry name" value="HIS_KIN"/>
    <property type="match status" value="1"/>
</dbReference>
<dbReference type="EC" id="2.7.13.3" evidence="2"/>
<keyword evidence="8" id="KW-1185">Reference proteome</keyword>
<dbReference type="AlphaFoldDB" id="A0A4Q7E5M3"/>
<keyword evidence="5" id="KW-0902">Two-component regulatory system</keyword>
<evidence type="ECO:0000256" key="2">
    <source>
        <dbReference type="ARBA" id="ARBA00012438"/>
    </source>
</evidence>
<evidence type="ECO:0000256" key="5">
    <source>
        <dbReference type="ARBA" id="ARBA00023012"/>
    </source>
</evidence>
<evidence type="ECO:0000313" key="7">
    <source>
        <dbReference type="EMBL" id="RZM77737.1"/>
    </source>
</evidence>
<comment type="caution">
    <text evidence="7">The sequence shown here is derived from an EMBL/GenBank/DDBJ whole genome shotgun (WGS) entry which is preliminary data.</text>
</comment>
<name>A0A4Q7E5M3_9CYAN</name>
<dbReference type="InterPro" id="IPR050736">
    <property type="entry name" value="Sensor_HK_Regulatory"/>
</dbReference>
<sequence>MAKQSATETVITPEANLQMAYCRALEMASFKGGFLMRTAHELRSPLNKIISLQQMIIEGLCDDVEEERQFVADAYAASMQMLAYLDLMIRVSKIEMGRLTPQLQPVALAEVLTQVQDLTQVQVADRNLRLQVALPPADVMVMADAAWLRNALTTLIEIAVAGGDRGTLSLAAAPAAEQTYAIALTDDRATTPWQEPIELPNPAEFTLDDTLSTSLRMSLVDAMVASMYGRLTVGSTADEATQLQITLPLAPSQ</sequence>
<dbReference type="Pfam" id="PF00512">
    <property type="entry name" value="HisKA"/>
    <property type="match status" value="1"/>
</dbReference>
<dbReference type="SUPFAM" id="SSF55874">
    <property type="entry name" value="ATPase domain of HSP90 chaperone/DNA topoisomerase II/histidine kinase"/>
    <property type="match status" value="1"/>
</dbReference>
<dbReference type="GO" id="GO:0000155">
    <property type="term" value="F:phosphorelay sensor kinase activity"/>
    <property type="evidence" value="ECO:0007669"/>
    <property type="project" value="InterPro"/>
</dbReference>
<dbReference type="PANTHER" id="PTHR43711:SF1">
    <property type="entry name" value="HISTIDINE KINASE 1"/>
    <property type="match status" value="1"/>
</dbReference>
<dbReference type="Gene3D" id="1.10.287.130">
    <property type="match status" value="1"/>
</dbReference>
<dbReference type="Proteomes" id="UP000292459">
    <property type="component" value="Unassembled WGS sequence"/>
</dbReference>
<dbReference type="CDD" id="cd00082">
    <property type="entry name" value="HisKA"/>
    <property type="match status" value="1"/>
</dbReference>
<dbReference type="SMART" id="SM00388">
    <property type="entry name" value="HisKA"/>
    <property type="match status" value="1"/>
</dbReference>
<proteinExistence type="predicted"/>
<dbReference type="RefSeq" id="WP_130199458.1">
    <property type="nucleotide sequence ID" value="NZ_QVFV01000003.1"/>
</dbReference>
<keyword evidence="3" id="KW-0808">Transferase</keyword>
<evidence type="ECO:0000256" key="4">
    <source>
        <dbReference type="ARBA" id="ARBA00022777"/>
    </source>
</evidence>
<keyword evidence="4 7" id="KW-0418">Kinase</keyword>
<accession>A0A4Q7E5M3</accession>
<organism evidence="7 8">
    <name type="scientific">Leptolyngbya iicbica LK</name>
    <dbReference type="NCBI Taxonomy" id="2294035"/>
    <lineage>
        <taxon>Bacteria</taxon>
        <taxon>Bacillati</taxon>
        <taxon>Cyanobacteriota</taxon>
        <taxon>Cyanophyceae</taxon>
        <taxon>Leptolyngbyales</taxon>
        <taxon>Leptolyngbyaceae</taxon>
        <taxon>Leptolyngbya group</taxon>
        <taxon>Leptolyngbya</taxon>
        <taxon>Leptolyngbya iicbica</taxon>
    </lineage>
</organism>
<evidence type="ECO:0000256" key="1">
    <source>
        <dbReference type="ARBA" id="ARBA00000085"/>
    </source>
</evidence>
<dbReference type="Gene3D" id="3.30.565.10">
    <property type="entry name" value="Histidine kinase-like ATPase, C-terminal domain"/>
    <property type="match status" value="1"/>
</dbReference>
<dbReference type="OrthoDB" id="505938at2"/>
<dbReference type="EMBL" id="QVFV01000003">
    <property type="protein sequence ID" value="RZM77737.1"/>
    <property type="molecule type" value="Genomic_DNA"/>
</dbReference>
<reference evidence="7 8" key="1">
    <citation type="submission" date="2018-11" db="EMBL/GenBank/DDBJ databases">
        <title>Whole genome sequencing of an environmental sample.</title>
        <authorList>
            <person name="Sarangi A.N."/>
            <person name="Singh D."/>
            <person name="Tripathy S."/>
        </authorList>
    </citation>
    <scope>NUCLEOTIDE SEQUENCE [LARGE SCALE GENOMIC DNA]</scope>
    <source>
        <strain evidence="7 8">Lakshadweep</strain>
    </source>
</reference>
<dbReference type="InterPro" id="IPR036890">
    <property type="entry name" value="HATPase_C_sf"/>
</dbReference>
<dbReference type="InterPro" id="IPR036097">
    <property type="entry name" value="HisK_dim/P_sf"/>
</dbReference>
<evidence type="ECO:0000259" key="6">
    <source>
        <dbReference type="PROSITE" id="PS50109"/>
    </source>
</evidence>
<dbReference type="InterPro" id="IPR003661">
    <property type="entry name" value="HisK_dim/P_dom"/>
</dbReference>
<dbReference type="SUPFAM" id="SSF47384">
    <property type="entry name" value="Homodimeric domain of signal transducing histidine kinase"/>
    <property type="match status" value="1"/>
</dbReference>
<comment type="catalytic activity">
    <reaction evidence="1">
        <text>ATP + protein L-histidine = ADP + protein N-phospho-L-histidine.</text>
        <dbReference type="EC" id="2.7.13.3"/>
    </reaction>
</comment>
<dbReference type="InterPro" id="IPR005467">
    <property type="entry name" value="His_kinase_dom"/>
</dbReference>
<evidence type="ECO:0000256" key="3">
    <source>
        <dbReference type="ARBA" id="ARBA00022679"/>
    </source>
</evidence>
<evidence type="ECO:0000313" key="8">
    <source>
        <dbReference type="Proteomes" id="UP000292459"/>
    </source>
</evidence>